<accession>A0A6N3EL95</accession>
<proteinExistence type="predicted"/>
<gene>
    <name evidence="2" type="ORF">PALFYP105_00002</name>
</gene>
<reference evidence="2" key="1">
    <citation type="submission" date="2019-11" db="EMBL/GenBank/DDBJ databases">
        <authorList>
            <person name="Feng L."/>
        </authorList>
    </citation>
    <scope>NUCLEOTIDE SEQUENCE</scope>
    <source>
        <strain evidence="2">PagglomeransLFYP105</strain>
    </source>
</reference>
<feature type="compositionally biased region" description="Basic and acidic residues" evidence="1">
    <location>
        <begin position="167"/>
        <end position="184"/>
    </location>
</feature>
<organism evidence="2">
    <name type="scientific">Enterobacter agglomerans</name>
    <name type="common">Erwinia herbicola</name>
    <name type="synonym">Pantoea agglomerans</name>
    <dbReference type="NCBI Taxonomy" id="549"/>
    <lineage>
        <taxon>Bacteria</taxon>
        <taxon>Pseudomonadati</taxon>
        <taxon>Pseudomonadota</taxon>
        <taxon>Gammaproteobacteria</taxon>
        <taxon>Enterobacterales</taxon>
        <taxon>Erwiniaceae</taxon>
        <taxon>Pantoea</taxon>
        <taxon>Pantoea agglomerans group</taxon>
    </lineage>
</organism>
<dbReference type="AlphaFoldDB" id="A0A6N3EL95"/>
<sequence length="225" mass="25875">MKTCSRCNQQKEEREFQIRRASNDGLSAACKACLSDYDRSRANLPQRVKARAEYQKSDRGKARGNAAKVRFSLRNPWKRKAHIIVGNFLRDGKLIRPVTCKTCGVKCKPQAHHCDYSKPTEVMWLCTSCHSNWHKFNTPIYPENASPGQEKPMNKFTPEYRKYLLRPIPDRKLSPSERADRKELYQIIQQERANDDSPPAPSNYTPADPYLNDNRKGLCGASRSD</sequence>
<protein>
    <submittedName>
        <fullName evidence="2">Uncharacterized protein</fullName>
    </submittedName>
</protein>
<evidence type="ECO:0000313" key="2">
    <source>
        <dbReference type="EMBL" id="VYU40825.1"/>
    </source>
</evidence>
<feature type="region of interest" description="Disordered" evidence="1">
    <location>
        <begin position="167"/>
        <end position="225"/>
    </location>
</feature>
<evidence type="ECO:0000256" key="1">
    <source>
        <dbReference type="SAM" id="MobiDB-lite"/>
    </source>
</evidence>
<name>A0A6N3EL95_ENTAG</name>
<dbReference type="EMBL" id="CACRUS010000012">
    <property type="protein sequence ID" value="VYU40825.1"/>
    <property type="molecule type" value="Genomic_DNA"/>
</dbReference>